<sequence length="629" mass="70009">MRSDLLLKPCSKKGICRDVKVAHIPIIEKDLTTRGIQIGMGIFFAFASILVISDYVALVDLRRGLCEAGQFEEANALLDQPRGLASSIIAYVDDALNGSEDPCESYWPNTGVFGNYPVRTYSGGDGIPHRPYGTIAYVTHITRCPEWYNPEVSDADPGSNLYEASAVIKDQICNATATSEALENGSSSNNPQDRMGHTLYTIVNPNGVTCPVPGTDELYDRVGLLKDMGYRVHIAGQPITETMLLANGHDYIAANIESDVGIRDSTKLWAMTFVEHPLIVFFNYDCIFQYRMVNAAQSLLNNPNLKGYYTRTPPCNENGDSLIDTSFMMMKPSVEEFNNMIETYLSTPYDPVTGWNGEGHNQCDGKMGLPGFLSYYFSTHAGYKELDRCKYSFVADDECIKSNVKEDAKTAVEIANVLESNGQATDLTTQEAQVANDAAASYTKPIDEVRILPVDETHPTVSAEVHEEEEIVIMEVYVQVMVSVRMMVKRTVNGVTTTEMQMRNMWITQKQIIEQIYVDPSFIEAPQIVEDPLAEAMVSAAVTRPVVAKQSYEICGKPTECPPDDPTWTRSQILACQELHKTYFEDRKRTEQGMLELELHELTGAFKPESFLGYCNSPGPEGYVGMKDY</sequence>
<protein>
    <submittedName>
        <fullName evidence="2">Uncharacterized protein</fullName>
    </submittedName>
</protein>
<keyword evidence="3" id="KW-1185">Reference proteome</keyword>
<evidence type="ECO:0000256" key="1">
    <source>
        <dbReference type="SAM" id="Phobius"/>
    </source>
</evidence>
<proteinExistence type="predicted"/>
<feature type="transmembrane region" description="Helical" evidence="1">
    <location>
        <begin position="38"/>
        <end position="58"/>
    </location>
</feature>
<accession>A0AAD3CV92</accession>
<name>A0AAD3CV92_9STRA</name>
<keyword evidence="1" id="KW-0812">Transmembrane</keyword>
<dbReference type="AlphaFoldDB" id="A0AAD3CV92"/>
<keyword evidence="1" id="KW-0472">Membrane</keyword>
<dbReference type="Proteomes" id="UP001054902">
    <property type="component" value="Unassembled WGS sequence"/>
</dbReference>
<organism evidence="2 3">
    <name type="scientific">Chaetoceros tenuissimus</name>
    <dbReference type="NCBI Taxonomy" id="426638"/>
    <lineage>
        <taxon>Eukaryota</taxon>
        <taxon>Sar</taxon>
        <taxon>Stramenopiles</taxon>
        <taxon>Ochrophyta</taxon>
        <taxon>Bacillariophyta</taxon>
        <taxon>Coscinodiscophyceae</taxon>
        <taxon>Chaetocerotophycidae</taxon>
        <taxon>Chaetocerotales</taxon>
        <taxon>Chaetocerotaceae</taxon>
        <taxon>Chaetoceros</taxon>
    </lineage>
</organism>
<reference evidence="2 3" key="1">
    <citation type="journal article" date="2021" name="Sci. Rep.">
        <title>The genome of the diatom Chaetoceros tenuissimus carries an ancient integrated fragment of an extant virus.</title>
        <authorList>
            <person name="Hongo Y."/>
            <person name="Kimura K."/>
            <person name="Takaki Y."/>
            <person name="Yoshida Y."/>
            <person name="Baba S."/>
            <person name="Kobayashi G."/>
            <person name="Nagasaki K."/>
            <person name="Hano T."/>
            <person name="Tomaru Y."/>
        </authorList>
    </citation>
    <scope>NUCLEOTIDE SEQUENCE [LARGE SCALE GENOMIC DNA]</scope>
    <source>
        <strain evidence="2 3">NIES-3715</strain>
    </source>
</reference>
<evidence type="ECO:0000313" key="2">
    <source>
        <dbReference type="EMBL" id="GFH52871.1"/>
    </source>
</evidence>
<comment type="caution">
    <text evidence="2">The sequence shown here is derived from an EMBL/GenBank/DDBJ whole genome shotgun (WGS) entry which is preliminary data.</text>
</comment>
<dbReference type="EMBL" id="BLLK01000046">
    <property type="protein sequence ID" value="GFH52871.1"/>
    <property type="molecule type" value="Genomic_DNA"/>
</dbReference>
<evidence type="ECO:0000313" key="3">
    <source>
        <dbReference type="Proteomes" id="UP001054902"/>
    </source>
</evidence>
<keyword evidence="1" id="KW-1133">Transmembrane helix</keyword>
<gene>
    <name evidence="2" type="ORF">CTEN210_09347</name>
</gene>